<dbReference type="RefSeq" id="WP_112440785.1">
    <property type="nucleotide sequence ID" value="NZ_CP030073.1"/>
</dbReference>
<dbReference type="GO" id="GO:0016989">
    <property type="term" value="F:sigma factor antagonist activity"/>
    <property type="evidence" value="ECO:0007669"/>
    <property type="project" value="TreeGrafter"/>
</dbReference>
<evidence type="ECO:0000256" key="10">
    <source>
        <dbReference type="ARBA" id="ARBA00030803"/>
    </source>
</evidence>
<evidence type="ECO:0000256" key="5">
    <source>
        <dbReference type="ARBA" id="ARBA00022989"/>
    </source>
</evidence>
<evidence type="ECO:0000256" key="9">
    <source>
        <dbReference type="ARBA" id="ARBA00029829"/>
    </source>
</evidence>
<keyword evidence="8" id="KW-0804">Transcription</keyword>
<evidence type="ECO:0000313" key="14">
    <source>
        <dbReference type="EMBL" id="AWW41366.1"/>
    </source>
</evidence>
<protein>
    <recommendedName>
        <fullName evidence="10">Regulator of SigK</fullName>
    </recommendedName>
    <alternativeName>
        <fullName evidence="9">Sigma-K anti-sigma factor RskA</fullName>
    </alternativeName>
</protein>
<dbReference type="EMBL" id="CP030073">
    <property type="protein sequence ID" value="AWW41366.1"/>
    <property type="molecule type" value="Genomic_DNA"/>
</dbReference>
<dbReference type="Proteomes" id="UP000249616">
    <property type="component" value="Chromosome"/>
</dbReference>
<accession>A0A2Z4J8K8</accession>
<keyword evidence="3" id="KW-1003">Cell membrane</keyword>
<proteinExistence type="predicted"/>
<dbReference type="AlphaFoldDB" id="A0A2Z4J8K8"/>
<dbReference type="Pfam" id="PF13490">
    <property type="entry name" value="zf-HC2"/>
    <property type="match status" value="1"/>
</dbReference>
<evidence type="ECO:0000256" key="1">
    <source>
        <dbReference type="ARBA" id="ARBA00004167"/>
    </source>
</evidence>
<dbReference type="InterPro" id="IPR018764">
    <property type="entry name" value="RskA_C"/>
</dbReference>
<reference evidence="14 15" key="1">
    <citation type="journal article" date="2019" name="Int. J. Syst. Evol. Microbiol.">
        <title>Streptomyces cadmiisoli sp. nov., a novel actinomycete isolated from cadmium-contaminated soil.</title>
        <authorList>
            <person name="Li K."/>
            <person name="Tang X."/>
            <person name="Zhao J."/>
            <person name="Guo Y."/>
            <person name="Tang Y."/>
            <person name="Gao J."/>
        </authorList>
    </citation>
    <scope>NUCLEOTIDE SEQUENCE [LARGE SCALE GENOMIC DNA]</scope>
    <source>
        <strain evidence="14 15">ZFG47</strain>
    </source>
</reference>
<dbReference type="InterPro" id="IPR051474">
    <property type="entry name" value="Anti-sigma-K/W_factor"/>
</dbReference>
<dbReference type="InterPro" id="IPR041916">
    <property type="entry name" value="Anti_sigma_zinc_sf"/>
</dbReference>
<organism evidence="14 15">
    <name type="scientific">Streptomyces cadmiisoli</name>
    <dbReference type="NCBI Taxonomy" id="2184053"/>
    <lineage>
        <taxon>Bacteria</taxon>
        <taxon>Bacillati</taxon>
        <taxon>Actinomycetota</taxon>
        <taxon>Actinomycetes</taxon>
        <taxon>Kitasatosporales</taxon>
        <taxon>Streptomycetaceae</taxon>
        <taxon>Streptomyces</taxon>
        <taxon>Streptomyces aurantiacus group</taxon>
    </lineage>
</organism>
<evidence type="ECO:0000259" key="13">
    <source>
        <dbReference type="Pfam" id="PF13490"/>
    </source>
</evidence>
<evidence type="ECO:0000256" key="3">
    <source>
        <dbReference type="ARBA" id="ARBA00022475"/>
    </source>
</evidence>
<evidence type="ECO:0000256" key="6">
    <source>
        <dbReference type="ARBA" id="ARBA00023015"/>
    </source>
</evidence>
<keyword evidence="6" id="KW-0805">Transcription regulation</keyword>
<dbReference type="KEGG" id="scad:DN051_35725"/>
<evidence type="ECO:0000256" key="8">
    <source>
        <dbReference type="ARBA" id="ARBA00023163"/>
    </source>
</evidence>
<dbReference type="InterPro" id="IPR027383">
    <property type="entry name" value="Znf_put"/>
</dbReference>
<feature type="transmembrane region" description="Helical" evidence="11">
    <location>
        <begin position="91"/>
        <end position="114"/>
    </location>
</feature>
<name>A0A2Z4J8K8_9ACTN</name>
<sequence length="245" mass="25331">MSGSDDPHADVGAYVLHALPPGEEAAFENHLAGCAACRREAAEMARTAARMGAAEARPPSPDLRGVVLERIAAVRQEPPAPAPRQRRRQRVLGLALAACLAAATALGGVVRWQYSEAETARRQVAEVRAEAGTLADVVTAADATISTSALPHGGTASVIASRAQGRTAFIASGLPALGRDRVYELWYAYEGSYRPAGLLPAAGGRQARVLDGRLGESTAVCVTVEPAGGSPQPTTEPIARIPVAA</sequence>
<dbReference type="Gene3D" id="1.10.10.1320">
    <property type="entry name" value="Anti-sigma factor, zinc-finger domain"/>
    <property type="match status" value="1"/>
</dbReference>
<keyword evidence="5 11" id="KW-1133">Transmembrane helix</keyword>
<keyword evidence="15" id="KW-1185">Reference proteome</keyword>
<evidence type="ECO:0000256" key="11">
    <source>
        <dbReference type="SAM" id="Phobius"/>
    </source>
</evidence>
<dbReference type="Pfam" id="PF10099">
    <property type="entry name" value="RskA_C"/>
    <property type="match status" value="1"/>
</dbReference>
<gene>
    <name evidence="14" type="ORF">DN051_35725</name>
</gene>
<keyword evidence="4 11" id="KW-0812">Transmembrane</keyword>
<keyword evidence="7 11" id="KW-0472">Membrane</keyword>
<dbReference type="GO" id="GO:0005886">
    <property type="term" value="C:plasma membrane"/>
    <property type="evidence" value="ECO:0007669"/>
    <property type="project" value="UniProtKB-SubCell"/>
</dbReference>
<dbReference type="PANTHER" id="PTHR37461:SF1">
    <property type="entry name" value="ANTI-SIGMA-K FACTOR RSKA"/>
    <property type="match status" value="1"/>
</dbReference>
<feature type="domain" description="Putative zinc-finger" evidence="13">
    <location>
        <begin position="10"/>
        <end position="38"/>
    </location>
</feature>
<dbReference type="GO" id="GO:0006417">
    <property type="term" value="P:regulation of translation"/>
    <property type="evidence" value="ECO:0007669"/>
    <property type="project" value="TreeGrafter"/>
</dbReference>
<evidence type="ECO:0000313" key="15">
    <source>
        <dbReference type="Proteomes" id="UP000249616"/>
    </source>
</evidence>
<evidence type="ECO:0000256" key="2">
    <source>
        <dbReference type="ARBA" id="ARBA00004236"/>
    </source>
</evidence>
<evidence type="ECO:0000256" key="4">
    <source>
        <dbReference type="ARBA" id="ARBA00022692"/>
    </source>
</evidence>
<feature type="domain" description="Anti-sigma K factor RskA C-terminal" evidence="12">
    <location>
        <begin position="96"/>
        <end position="238"/>
    </location>
</feature>
<dbReference type="PANTHER" id="PTHR37461">
    <property type="entry name" value="ANTI-SIGMA-K FACTOR RSKA"/>
    <property type="match status" value="1"/>
</dbReference>
<evidence type="ECO:0000259" key="12">
    <source>
        <dbReference type="Pfam" id="PF10099"/>
    </source>
</evidence>
<evidence type="ECO:0000256" key="7">
    <source>
        <dbReference type="ARBA" id="ARBA00023136"/>
    </source>
</evidence>
<comment type="subcellular location">
    <subcellularLocation>
        <location evidence="2">Cell membrane</location>
    </subcellularLocation>
    <subcellularLocation>
        <location evidence="1">Membrane</location>
        <topology evidence="1">Single-pass membrane protein</topology>
    </subcellularLocation>
</comment>